<organism evidence="2 4">
    <name type="scientific">Medicago truncatula</name>
    <name type="common">Barrel medic</name>
    <name type="synonym">Medicago tribuloides</name>
    <dbReference type="NCBI Taxonomy" id="3880"/>
    <lineage>
        <taxon>Eukaryota</taxon>
        <taxon>Viridiplantae</taxon>
        <taxon>Streptophyta</taxon>
        <taxon>Embryophyta</taxon>
        <taxon>Tracheophyta</taxon>
        <taxon>Spermatophyta</taxon>
        <taxon>Magnoliopsida</taxon>
        <taxon>eudicotyledons</taxon>
        <taxon>Gunneridae</taxon>
        <taxon>Pentapetalae</taxon>
        <taxon>rosids</taxon>
        <taxon>fabids</taxon>
        <taxon>Fabales</taxon>
        <taxon>Fabaceae</taxon>
        <taxon>Papilionoideae</taxon>
        <taxon>50 kb inversion clade</taxon>
        <taxon>NPAAA clade</taxon>
        <taxon>Hologalegina</taxon>
        <taxon>IRL clade</taxon>
        <taxon>Trifolieae</taxon>
        <taxon>Medicago</taxon>
    </lineage>
</organism>
<name>A0A072TGS3_MEDTR</name>
<reference evidence="2 4" key="2">
    <citation type="journal article" date="2014" name="BMC Genomics">
        <title>An improved genome release (version Mt4.0) for the model legume Medicago truncatula.</title>
        <authorList>
            <person name="Tang H."/>
            <person name="Krishnakumar V."/>
            <person name="Bidwell S."/>
            <person name="Rosen B."/>
            <person name="Chan A."/>
            <person name="Zhou S."/>
            <person name="Gentzbittel L."/>
            <person name="Childs K.L."/>
            <person name="Yandell M."/>
            <person name="Gundlach H."/>
            <person name="Mayer K.F."/>
            <person name="Schwartz D.C."/>
            <person name="Town C.D."/>
        </authorList>
    </citation>
    <scope>GENOME REANNOTATION</scope>
    <source>
        <strain evidence="2">A17</strain>
        <strain evidence="3 4">cv. Jemalong A17</strain>
    </source>
</reference>
<sequence length="61" mass="7015">MADFRRTKRPSKDKLGLFHLHNIDLTTSNKGFRNFNLQDSPPIGSLKPEVISKSRSKAFRD</sequence>
<accession>A0A072TGS3</accession>
<proteinExistence type="predicted"/>
<dbReference type="EMBL" id="KL402942">
    <property type="protein sequence ID" value="KEH16356.1"/>
    <property type="molecule type" value="Genomic_DNA"/>
</dbReference>
<dbReference type="EnsemblPlants" id="KEH16356">
    <property type="protein sequence ID" value="KEH16356"/>
    <property type="gene ID" value="MTR_0217s0070"/>
</dbReference>
<dbReference type="HOGENOM" id="CLU_2926159_0_0_1"/>
<protein>
    <submittedName>
        <fullName evidence="2 3">Uncharacterized protein</fullName>
    </submittedName>
</protein>
<dbReference type="Proteomes" id="UP000002051">
    <property type="component" value="Unassembled WGS sequence"/>
</dbReference>
<reference evidence="3" key="3">
    <citation type="submission" date="2015-06" db="UniProtKB">
        <authorList>
            <consortium name="EnsemblPlants"/>
        </authorList>
    </citation>
    <scope>IDENTIFICATION</scope>
    <source>
        <strain evidence="3">cv. Jemalong A17</strain>
    </source>
</reference>
<evidence type="ECO:0000313" key="4">
    <source>
        <dbReference type="Proteomes" id="UP000002051"/>
    </source>
</evidence>
<reference evidence="2 4" key="1">
    <citation type="journal article" date="2011" name="Nature">
        <title>The Medicago genome provides insight into the evolution of rhizobial symbioses.</title>
        <authorList>
            <person name="Young N.D."/>
            <person name="Debelle F."/>
            <person name="Oldroyd G.E."/>
            <person name="Geurts R."/>
            <person name="Cannon S.B."/>
            <person name="Udvardi M.K."/>
            <person name="Benedito V.A."/>
            <person name="Mayer K.F."/>
            <person name="Gouzy J."/>
            <person name="Schoof H."/>
            <person name="Van de Peer Y."/>
            <person name="Proost S."/>
            <person name="Cook D.R."/>
            <person name="Meyers B.C."/>
            <person name="Spannagl M."/>
            <person name="Cheung F."/>
            <person name="De Mita S."/>
            <person name="Krishnakumar V."/>
            <person name="Gundlach H."/>
            <person name="Zhou S."/>
            <person name="Mudge J."/>
            <person name="Bharti A.K."/>
            <person name="Murray J.D."/>
            <person name="Naoumkina M.A."/>
            <person name="Rosen B."/>
            <person name="Silverstein K.A."/>
            <person name="Tang H."/>
            <person name="Rombauts S."/>
            <person name="Zhao P.X."/>
            <person name="Zhou P."/>
            <person name="Barbe V."/>
            <person name="Bardou P."/>
            <person name="Bechner M."/>
            <person name="Bellec A."/>
            <person name="Berger A."/>
            <person name="Berges H."/>
            <person name="Bidwell S."/>
            <person name="Bisseling T."/>
            <person name="Choisne N."/>
            <person name="Couloux A."/>
            <person name="Denny R."/>
            <person name="Deshpande S."/>
            <person name="Dai X."/>
            <person name="Doyle J.J."/>
            <person name="Dudez A.M."/>
            <person name="Farmer A.D."/>
            <person name="Fouteau S."/>
            <person name="Franken C."/>
            <person name="Gibelin C."/>
            <person name="Gish J."/>
            <person name="Goldstein S."/>
            <person name="Gonzalez A.J."/>
            <person name="Green P.J."/>
            <person name="Hallab A."/>
            <person name="Hartog M."/>
            <person name="Hua A."/>
            <person name="Humphray S.J."/>
            <person name="Jeong D.H."/>
            <person name="Jing Y."/>
            <person name="Jocker A."/>
            <person name="Kenton S.M."/>
            <person name="Kim D.J."/>
            <person name="Klee K."/>
            <person name="Lai H."/>
            <person name="Lang C."/>
            <person name="Lin S."/>
            <person name="Macmil S.L."/>
            <person name="Magdelenat G."/>
            <person name="Matthews L."/>
            <person name="McCorrison J."/>
            <person name="Monaghan E.L."/>
            <person name="Mun J.H."/>
            <person name="Najar F.Z."/>
            <person name="Nicholson C."/>
            <person name="Noirot C."/>
            <person name="O'Bleness M."/>
            <person name="Paule C.R."/>
            <person name="Poulain J."/>
            <person name="Prion F."/>
            <person name="Qin B."/>
            <person name="Qu C."/>
            <person name="Retzel E.F."/>
            <person name="Riddle C."/>
            <person name="Sallet E."/>
            <person name="Samain S."/>
            <person name="Samson N."/>
            <person name="Sanders I."/>
            <person name="Saurat O."/>
            <person name="Scarpelli C."/>
            <person name="Schiex T."/>
            <person name="Segurens B."/>
            <person name="Severin A.J."/>
            <person name="Sherrier D.J."/>
            <person name="Shi R."/>
            <person name="Sims S."/>
            <person name="Singer S.R."/>
            <person name="Sinharoy S."/>
            <person name="Sterck L."/>
            <person name="Viollet A."/>
            <person name="Wang B.B."/>
            <person name="Wang K."/>
            <person name="Wang M."/>
            <person name="Wang X."/>
            <person name="Warfsmann J."/>
            <person name="Weissenbach J."/>
            <person name="White D.D."/>
            <person name="White J.D."/>
            <person name="Wiley G.B."/>
            <person name="Wincker P."/>
            <person name="Xing Y."/>
            <person name="Yang L."/>
            <person name="Yao Z."/>
            <person name="Ying F."/>
            <person name="Zhai J."/>
            <person name="Zhou L."/>
            <person name="Zuber A."/>
            <person name="Denarie J."/>
            <person name="Dixon R.A."/>
            <person name="May G.D."/>
            <person name="Schwartz D.C."/>
            <person name="Rogers J."/>
            <person name="Quetier F."/>
            <person name="Town C.D."/>
            <person name="Roe B.A."/>
        </authorList>
    </citation>
    <scope>NUCLEOTIDE SEQUENCE [LARGE SCALE GENOMIC DNA]</scope>
    <source>
        <strain evidence="2">A17</strain>
        <strain evidence="3 4">cv. Jemalong A17</strain>
    </source>
</reference>
<evidence type="ECO:0000313" key="2">
    <source>
        <dbReference type="EMBL" id="KEH16356.1"/>
    </source>
</evidence>
<dbReference type="AlphaFoldDB" id="A0A072TGS3"/>
<gene>
    <name evidence="2" type="ORF">MTR_0217s0070</name>
</gene>
<evidence type="ECO:0000313" key="3">
    <source>
        <dbReference type="EnsemblPlants" id="KEH16356"/>
    </source>
</evidence>
<feature type="region of interest" description="Disordered" evidence="1">
    <location>
        <begin position="36"/>
        <end position="61"/>
    </location>
</feature>
<evidence type="ECO:0000256" key="1">
    <source>
        <dbReference type="SAM" id="MobiDB-lite"/>
    </source>
</evidence>
<keyword evidence="4" id="KW-1185">Reference proteome</keyword>